<proteinExistence type="predicted"/>
<comment type="caution">
    <text evidence="1">The sequence shown here is derived from an EMBL/GenBank/DDBJ whole genome shotgun (WGS) entry which is preliminary data.</text>
</comment>
<evidence type="ECO:0000313" key="1">
    <source>
        <dbReference type="EMBL" id="KAK3236994.1"/>
    </source>
</evidence>
<dbReference type="AlphaFoldDB" id="A0AAE0EQW2"/>
<keyword evidence="2" id="KW-1185">Reference proteome</keyword>
<reference evidence="1 2" key="1">
    <citation type="journal article" date="2015" name="Genome Biol. Evol.">
        <title>Comparative Genomics of a Bacterivorous Green Alga Reveals Evolutionary Causalities and Consequences of Phago-Mixotrophic Mode of Nutrition.</title>
        <authorList>
            <person name="Burns J.A."/>
            <person name="Paasch A."/>
            <person name="Narechania A."/>
            <person name="Kim E."/>
        </authorList>
    </citation>
    <scope>NUCLEOTIDE SEQUENCE [LARGE SCALE GENOMIC DNA]</scope>
    <source>
        <strain evidence="1 2">PLY_AMNH</strain>
    </source>
</reference>
<gene>
    <name evidence="1" type="ORF">CYMTET_52893</name>
</gene>
<dbReference type="Proteomes" id="UP001190700">
    <property type="component" value="Unassembled WGS sequence"/>
</dbReference>
<sequence>MQTPGINLQATHEYSQREAAHDFRVNLGKFGDERLTMLSAKGFEEEAGAADEQKNDLANNELSSIHSGLQPISYKQENVITLSKPIKAMDTAN</sequence>
<protein>
    <submittedName>
        <fullName evidence="1">Uncharacterized protein</fullName>
    </submittedName>
</protein>
<organism evidence="1 2">
    <name type="scientific">Cymbomonas tetramitiformis</name>
    <dbReference type="NCBI Taxonomy" id="36881"/>
    <lineage>
        <taxon>Eukaryota</taxon>
        <taxon>Viridiplantae</taxon>
        <taxon>Chlorophyta</taxon>
        <taxon>Pyramimonadophyceae</taxon>
        <taxon>Pyramimonadales</taxon>
        <taxon>Pyramimonadaceae</taxon>
        <taxon>Cymbomonas</taxon>
    </lineage>
</organism>
<name>A0AAE0EQW2_9CHLO</name>
<accession>A0AAE0EQW2</accession>
<dbReference type="EMBL" id="LGRX02034735">
    <property type="protein sequence ID" value="KAK3236994.1"/>
    <property type="molecule type" value="Genomic_DNA"/>
</dbReference>
<evidence type="ECO:0000313" key="2">
    <source>
        <dbReference type="Proteomes" id="UP001190700"/>
    </source>
</evidence>